<accession>A7IUU5</accession>
<organismHost>
    <name type="scientific">Paramecium bursaria</name>
    <dbReference type="NCBI Taxonomy" id="74790"/>
</organismHost>
<organism evidence="1 2">
    <name type="scientific">Paramecium bursaria Chlorella virus MT325</name>
    <name type="common">PBCV-MT325</name>
    <dbReference type="NCBI Taxonomy" id="346932"/>
    <lineage>
        <taxon>Viruses</taxon>
        <taxon>Varidnaviria</taxon>
        <taxon>Bamfordvirae</taxon>
        <taxon>Nucleocytoviricota</taxon>
        <taxon>Megaviricetes</taxon>
        <taxon>Algavirales</taxon>
        <taxon>Phycodnaviridae</taxon>
        <taxon>Chlorovirus</taxon>
        <taxon>Chlorovirus conductrix</taxon>
        <taxon>Paramecium bursaria Chlorella virus A1</taxon>
    </lineage>
</organism>
<dbReference type="Proteomes" id="UP000246715">
    <property type="component" value="Segment"/>
</dbReference>
<proteinExistence type="predicted"/>
<protein>
    <submittedName>
        <fullName evidence="1">Uncharacterized protein m565R</fullName>
    </submittedName>
</protein>
<name>A7IUU5_PBCVM</name>
<evidence type="ECO:0000313" key="1">
    <source>
        <dbReference type="EMBL" id="ABT14119.1"/>
    </source>
</evidence>
<reference evidence="1 2" key="1">
    <citation type="journal article" date="2007" name="Virology">
        <title>Sequence and annotation of the 314-kb MT325 and the 321-kb FR483 viruses that infect Chlorella Pbi.</title>
        <authorList>
            <person name="Fitzgerald L.A."/>
            <person name="Graves M.V."/>
            <person name="Li X."/>
            <person name="Feldblyum T."/>
            <person name="Hartigan J."/>
            <person name="Van Etten J.L."/>
        </authorList>
    </citation>
    <scope>NUCLEOTIDE SEQUENCE [LARGE SCALE GENOMIC DNA]</scope>
    <source>
        <strain evidence="1 2">MT325</strain>
    </source>
</reference>
<evidence type="ECO:0000313" key="2">
    <source>
        <dbReference type="Proteomes" id="UP000246715"/>
    </source>
</evidence>
<gene>
    <name evidence="1" type="primary">m565R</name>
    <name evidence="1" type="ORF">MT325_m565R</name>
</gene>
<sequence length="116" mass="12699">MNTYDNFLVGLERFHCEPAWDATGPVNHKETNGVLGLVEICQSIVVGVIKAQVGTERLICGSSHQLHLKMQNANGCLKSTIRPALGHNADDNFGGHFIKCYTIFRGILRNTDCSVA</sequence>
<dbReference type="EMBL" id="DQ491001">
    <property type="protein sequence ID" value="ABT14119.1"/>
    <property type="molecule type" value="Genomic_DNA"/>
</dbReference>